<dbReference type="EMBL" id="CP029042">
    <property type="protein sequence ID" value="AZS76240.1"/>
    <property type="molecule type" value="Genomic_DNA"/>
</dbReference>
<proteinExistence type="predicted"/>
<sequence>MLMNEMNALLRGGPTTYVANEERVRYVPDMASPLKLLCGNRYEHFEPTAERVQQDGHTLQVFVWTGCTYVAE</sequence>
<dbReference type="InterPro" id="IPR046030">
    <property type="entry name" value="DUF5988"/>
</dbReference>
<organism evidence="1 2">
    <name type="scientific">Streptomyces lydicus</name>
    <dbReference type="NCBI Taxonomy" id="47763"/>
    <lineage>
        <taxon>Bacteria</taxon>
        <taxon>Bacillati</taxon>
        <taxon>Actinomycetota</taxon>
        <taxon>Actinomycetes</taxon>
        <taxon>Kitasatosporales</taxon>
        <taxon>Streptomycetaceae</taxon>
        <taxon>Streptomyces</taxon>
    </lineage>
</organism>
<gene>
    <name evidence="1" type="ORF">DDE74_03075</name>
</gene>
<dbReference type="RefSeq" id="WP_127149281.1">
    <property type="nucleotide sequence ID" value="NZ_CP029042.1"/>
</dbReference>
<protein>
    <submittedName>
        <fullName evidence="1">Uncharacterized protein</fullName>
    </submittedName>
</protein>
<dbReference type="Proteomes" id="UP000275579">
    <property type="component" value="Chromosome"/>
</dbReference>
<dbReference type="AlphaFoldDB" id="A0A3S9YMK0"/>
<dbReference type="Pfam" id="PF19450">
    <property type="entry name" value="DUF5988"/>
    <property type="match status" value="1"/>
</dbReference>
<evidence type="ECO:0000313" key="1">
    <source>
        <dbReference type="EMBL" id="AZS76240.1"/>
    </source>
</evidence>
<accession>A0A3S9YMK0</accession>
<evidence type="ECO:0000313" key="2">
    <source>
        <dbReference type="Proteomes" id="UP000275579"/>
    </source>
</evidence>
<name>A0A3S9YMK0_9ACTN</name>
<reference evidence="1 2" key="1">
    <citation type="submission" date="2018-04" db="EMBL/GenBank/DDBJ databases">
        <title>Complete genome sequences of Streptomyces lydicus strain WYEC and characterization of antagonistic properties of biological control agents.</title>
        <authorList>
            <person name="Mariita R.M."/>
            <person name="Sello J.K."/>
        </authorList>
    </citation>
    <scope>NUCLEOTIDE SEQUENCE [LARGE SCALE GENOMIC DNA]</scope>
    <source>
        <strain evidence="1 2">WYEC 108</strain>
    </source>
</reference>